<dbReference type="PROSITE" id="PS00217">
    <property type="entry name" value="SUGAR_TRANSPORT_2"/>
    <property type="match status" value="1"/>
</dbReference>
<accession>A0A366Q3E6</accession>
<dbReference type="PANTHER" id="PTHR48022:SF22">
    <property type="entry name" value="MAJOR FACILITATOR SUPERFAMILY (MFS) PROFILE DOMAIN-CONTAINING PROTEIN"/>
    <property type="match status" value="1"/>
</dbReference>
<dbReference type="InterPro" id="IPR036259">
    <property type="entry name" value="MFS_trans_sf"/>
</dbReference>
<dbReference type="GO" id="GO:0016020">
    <property type="term" value="C:membrane"/>
    <property type="evidence" value="ECO:0007669"/>
    <property type="project" value="UniProtKB-SubCell"/>
</dbReference>
<dbReference type="InterPro" id="IPR050360">
    <property type="entry name" value="MFS_Sugar_Transporters"/>
</dbReference>
<sequence length="541" mass="59741">MELDKKNDPDMVADDEVTDQLARLANQDEHDIGKRESFRRFPKSCLWCLYAVFLVLLGSFENQAAGVILGIPKFREDFGHQFNDEHVIDASWQAAFNGAPIATAVMGALGGGQLADWIGRKKVIMMALVIAYGAITMELLATSPALFLGGKLLNGFSIGAIQGITVTYIGEVTPLALRGIFTCLSALSYTIGPLIVALIVNETGDLPNRWAYRAVFVAQYGFAAIATLFVAFMPESPWWLASKDRDEAALKSLNNLGHRGDEGQKRLAAIKHTLAQVSSETAGATYIECFRKSNLRRTIVSIAPLCIQSLSGVMFAAGYSTYYMQRAGYSTAMSFKLQITQQVLSTIGNVMSWWLIDRVGRRSLTFWGLFVLTIILFATGSLAIFADREPGGPEARATVAFILIYCWWYNATIGATAYTVLCEVSTSRLRIKTIAIGLAAQNSLNVMFSFVLPYLFNPDHLNLGAKISYIFGVLAIISLVFLWFYHPETAGRTYEELDEMFMKKVPARKFKSYQPDTAAMGEVVKAAFEKEELQGEVTHRA</sequence>
<dbReference type="PANTHER" id="PTHR48022">
    <property type="entry name" value="PLASTIDIC GLUCOSE TRANSPORTER 4"/>
    <property type="match status" value="1"/>
</dbReference>
<reference evidence="8 9" key="1">
    <citation type="submission" date="2018-12" db="EMBL/GenBank/DDBJ databases">
        <title>Genome of Verticillium dahliae isolate Getta Getta.</title>
        <authorList>
            <person name="Gardiner D.M."/>
        </authorList>
    </citation>
    <scope>NUCLEOTIDE SEQUENCE [LARGE SCALE GENOMIC DNA]</scope>
    <source>
        <strain evidence="8 9">Getta Getta</strain>
    </source>
</reference>
<evidence type="ECO:0000256" key="6">
    <source>
        <dbReference type="ARBA" id="ARBA00023136"/>
    </source>
</evidence>
<dbReference type="InterPro" id="IPR005828">
    <property type="entry name" value="MFS_sugar_transport-like"/>
</dbReference>
<name>A0A366Q3E6_VERDA</name>
<dbReference type="EMBL" id="RSDZ01000046">
    <property type="protein sequence ID" value="RXG46751.1"/>
    <property type="molecule type" value="Genomic_DNA"/>
</dbReference>
<protein>
    <submittedName>
        <fullName evidence="8">Uncharacterized protein</fullName>
    </submittedName>
</protein>
<keyword evidence="5" id="KW-1133">Transmembrane helix</keyword>
<dbReference type="InterPro" id="IPR003663">
    <property type="entry name" value="Sugar/inositol_transpt"/>
</dbReference>
<evidence type="ECO:0000256" key="7">
    <source>
        <dbReference type="RuleBase" id="RU003346"/>
    </source>
</evidence>
<keyword evidence="4" id="KW-0812">Transmembrane</keyword>
<evidence type="ECO:0000256" key="2">
    <source>
        <dbReference type="ARBA" id="ARBA00010992"/>
    </source>
</evidence>
<dbReference type="InterPro" id="IPR005829">
    <property type="entry name" value="Sugar_transporter_CS"/>
</dbReference>
<dbReference type="InterPro" id="IPR020846">
    <property type="entry name" value="MFS_dom"/>
</dbReference>
<comment type="caution">
    <text evidence="8">The sequence shown here is derived from an EMBL/GenBank/DDBJ whole genome shotgun (WGS) entry which is preliminary data.</text>
</comment>
<dbReference type="Proteomes" id="UP000288725">
    <property type="component" value="Chromosome 7"/>
</dbReference>
<dbReference type="SUPFAM" id="SSF103473">
    <property type="entry name" value="MFS general substrate transporter"/>
    <property type="match status" value="1"/>
</dbReference>
<dbReference type="Gene3D" id="1.20.1250.20">
    <property type="entry name" value="MFS general substrate transporter like domains"/>
    <property type="match status" value="1"/>
</dbReference>
<evidence type="ECO:0000313" key="8">
    <source>
        <dbReference type="EMBL" id="RXG46751.1"/>
    </source>
</evidence>
<comment type="similarity">
    <text evidence="2 7">Belongs to the major facilitator superfamily. Sugar transporter (TC 2.A.1.1) family.</text>
</comment>
<dbReference type="GO" id="GO:0005351">
    <property type="term" value="F:carbohydrate:proton symporter activity"/>
    <property type="evidence" value="ECO:0007669"/>
    <property type="project" value="TreeGrafter"/>
</dbReference>
<gene>
    <name evidence="8" type="ORF">VDGE_01684</name>
</gene>
<evidence type="ECO:0000256" key="4">
    <source>
        <dbReference type="ARBA" id="ARBA00022692"/>
    </source>
</evidence>
<dbReference type="FunFam" id="1.20.1250.20:FF:000078">
    <property type="entry name" value="MFS maltose transporter, putative"/>
    <property type="match status" value="1"/>
</dbReference>
<organism evidence="8 9">
    <name type="scientific">Verticillium dahliae</name>
    <name type="common">Verticillium wilt</name>
    <dbReference type="NCBI Taxonomy" id="27337"/>
    <lineage>
        <taxon>Eukaryota</taxon>
        <taxon>Fungi</taxon>
        <taxon>Dikarya</taxon>
        <taxon>Ascomycota</taxon>
        <taxon>Pezizomycotina</taxon>
        <taxon>Sordariomycetes</taxon>
        <taxon>Hypocreomycetidae</taxon>
        <taxon>Glomerellales</taxon>
        <taxon>Plectosphaerellaceae</taxon>
        <taxon>Verticillium</taxon>
    </lineage>
</organism>
<comment type="subcellular location">
    <subcellularLocation>
        <location evidence="1">Membrane</location>
        <topology evidence="1">Multi-pass membrane protein</topology>
    </subcellularLocation>
</comment>
<dbReference type="Pfam" id="PF00083">
    <property type="entry name" value="Sugar_tr"/>
    <property type="match status" value="1"/>
</dbReference>
<evidence type="ECO:0000256" key="1">
    <source>
        <dbReference type="ARBA" id="ARBA00004141"/>
    </source>
</evidence>
<dbReference type="SMR" id="A0A366Q3E6"/>
<keyword evidence="3 7" id="KW-0813">Transport</keyword>
<keyword evidence="6" id="KW-0472">Membrane</keyword>
<dbReference type="PROSITE" id="PS00216">
    <property type="entry name" value="SUGAR_TRANSPORT_1"/>
    <property type="match status" value="1"/>
</dbReference>
<proteinExistence type="inferred from homology"/>
<evidence type="ECO:0000256" key="3">
    <source>
        <dbReference type="ARBA" id="ARBA00022448"/>
    </source>
</evidence>
<dbReference type="NCBIfam" id="TIGR00879">
    <property type="entry name" value="SP"/>
    <property type="match status" value="1"/>
</dbReference>
<evidence type="ECO:0000313" key="9">
    <source>
        <dbReference type="Proteomes" id="UP000288725"/>
    </source>
</evidence>
<dbReference type="PROSITE" id="PS50850">
    <property type="entry name" value="MFS"/>
    <property type="match status" value="1"/>
</dbReference>
<evidence type="ECO:0000256" key="5">
    <source>
        <dbReference type="ARBA" id="ARBA00022989"/>
    </source>
</evidence>
<dbReference type="AlphaFoldDB" id="A0A366Q3E6"/>